<evidence type="ECO:0000313" key="4">
    <source>
        <dbReference type="EMBL" id="SBV34812.1"/>
    </source>
</evidence>
<dbReference type="InterPro" id="IPR001343">
    <property type="entry name" value="Hemolysn_Ca-bd"/>
</dbReference>
<dbReference type="Gene3D" id="2.60.40.2700">
    <property type="match status" value="1"/>
</dbReference>
<evidence type="ECO:0000256" key="1">
    <source>
        <dbReference type="ARBA" id="ARBA00004613"/>
    </source>
</evidence>
<dbReference type="Pfam" id="PF00353">
    <property type="entry name" value="HemolysinCabind"/>
    <property type="match status" value="15"/>
</dbReference>
<dbReference type="PROSITE" id="PS50292">
    <property type="entry name" value="PEROXIDASE_3"/>
    <property type="match status" value="1"/>
</dbReference>
<gene>
    <name evidence="4" type="ORF">SPPYR_3697</name>
</gene>
<feature type="compositionally biased region" description="Low complexity" evidence="3">
    <location>
        <begin position="2759"/>
        <end position="2772"/>
    </location>
</feature>
<accession>A0A1Y5PXQ5</accession>
<keyword evidence="4" id="KW-0575">Peroxidase</keyword>
<dbReference type="GO" id="GO:0005509">
    <property type="term" value="F:calcium ion binding"/>
    <property type="evidence" value="ECO:0007669"/>
    <property type="project" value="InterPro"/>
</dbReference>
<dbReference type="Gene3D" id="1.10.640.10">
    <property type="entry name" value="Haem peroxidase domain superfamily, animal type"/>
    <property type="match status" value="2"/>
</dbReference>
<dbReference type="PANTHER" id="PTHR38340">
    <property type="entry name" value="S-LAYER PROTEIN"/>
    <property type="match status" value="1"/>
</dbReference>
<dbReference type="EMBL" id="LT598653">
    <property type="protein sequence ID" value="SBV34812.1"/>
    <property type="molecule type" value="Genomic_DNA"/>
</dbReference>
<name>A0A1Y5PXQ5_9SPHN</name>
<sequence>MAVKLNKHDLEFILAQIKIAEKHAAGIPLEELVTRPHLPYGLRTVDGSYNNVIPGRELWGAADQTMPRMFEPHWRNEGDGDQMYFGPPSMGAPPPVTNTDYNSSDSVADVDPRLISNLIVDQTPSNPAAIIAALNHAGFEGDKAVAVSAIQAVHQPYKAAAETLTTATHARNAADEALADAQAAFTALVGNPGSTADQILAAAAAVSAASVAADDAAEAVEAAAQGVQAAQAALDTVIGDYGLEMQGGSLVIPNIAPDEGLSAPFNGWMTFFGQFFDHGLDLISKGGSGTIYIPLQPDDPLYVEGGHTNFMVLTRATQFDGPGEDGVLGTADDTERESINVTTPFVDQNQTYTSHPSHQVFLREYKMVFDPELGHDVPLATGRMLDGAQGLPTWADVKLQAREILGIELTDKDVFNIPLIRTDPYGEFIRNADGYPQVIIDIGPDGIPNTDDDITASGTAADPLTLRRFGEPEQIPVPDNPGEFIHVGDVVPVRTSHSFLDDIAHNAVPVISNDGILVTDNVIIDDVDPAGNAVQFDPLTGSNTEYDNELLDRHFITGDGRGNENIGLTAVHHVFHSEHNRQVAAQQLEILKSGDLDFINEWLAVDLTQPELDAAAALQGAALRTFADSLSWDGERLFQSARFATEMQYQHLVFEEFGRKVQPLIDPFVFNTITDIDPAIFAEFAHVVYRFGHSMLTEDVARMFLDEAGNPVRYDENGVAVPVAPEDLENWGNDVGLIEAFLNPLEFDKDGTISHEQAAGAIFRGMSRVHGNEIDEFVTDALRNNLLGLPLDLAAINLARGRDTGMPTLNEARQQLYAASSSTFLKPYESWAEFASNLKTPASVINFIAAYGTHQSILDAGDNIAARRDAATLLVLGNPALAGAAADAFNAERMAFLNGPAATTGVNEIDLWIGGLAEKKMPFGGFLGSTFNAVFEAQLEMLQDLDRFYYLTRTQGLNLLNELENNAFSKLIMANTDMTQPGPDGVRGTEDDILDYHTGVDSFALHDFVLHVDPTKQIGPDPTHDDAALNGLGQTKVQRDDLATPGVEVNYLRVLGGEHTAINGTPGDDTIIADFGDDAIWGGGGNDRIEGGAGVDFIIGGAGDDIITDSGDTGDFIKGEDGDDVIANSNGLDVIMGGDGKDAILVGVDATEVFGGEGDDFILGGDDMDFLMGNEGDDWIEGGDGFDTLAGDNSELFFNSTIIGHDVLLAGPNENDFDAESGDDIMVQGESVMRNEGMLGFDWAIHKGNPLAADSDMRIPIFTTVADDILRDRFDMTEGLSGWIHNDVLRGDDRGSTEEIEVELDMTGHELSHAGVDRIDGMRTLLGSSIVTTVPEGVDPETIVAWTGGNILLGGNGNDTFEGRGGDDFIHGDAWLNVRISIRELDEAGAVTENEAFTVDSLKQVVEIDGVSKPLSEFLLAGVIKPKQLTIVREILYDENPLADVDTAVFAGNMSWYEITHVGDRTYVARREMEEIDPQIDEGTDTLIGIERIQFADQIYTIRETGNVDPTGRLVIAGLPAREDEPLTVSSAGIRDMNNPDGMVNNITYRWQIERNDGTGDYIDIPGARGDSFTPSDEHTGLRIRVLGTYVDAGGVTETVTSAPTDVVVGINDEPVGDLLISDMSPTEDQALTATAAFLDADGLTDAFEEALLVYQWQYSATGTVSKTDPDAGWTNIPADQGGNSRSLIPNAEHVGQYLRVIVNYQDDLLFSHRVESAVTEIVGNHLISDAAVIDGSGDGATIGADWIQGGDGNNAISGLAGGDRIDGGGGSDTILGGDGDDTLAGGQGDDSVNGGAGNDTIVYGAGDDNDVIDGGDGMDTLRVTQATSNSNDNVTVALAAGVMTGIGGMSMQNVENVEMDLGAGTDTLNYGATSEAVNVNLLSGLATGFSFVRGVENVTGGAAADSLTGNSADNLLVGAGGTDTLRGGFGNDALEGGEGNDLLYGEEGDDTLNGGAGNDRIDGGAGNDTASYAGAAAAVSVSLANAYSTLADAIAGGAEDLLVSIENLTGSSHDDTLTGNAADNIIDGGAGADAMAGGLGNDMYVVDNAGDVVTESVNGGDDTVRTSLASYTLAANVENVIVTGGGSATGNAADNRLTGDSGDNILDGGDGIDTVVLGGAITDYAFSLVGGNVTVASDAGGTDTLLNIERVEIGGVGYGLVAGTNAANNPLPGTAGDDLILGFNGADLLQAGDGNDILVGGNGADTMAGGAGDDTYVVNNSADVVDETGGGGVDTIYASITRNLNNAAQVAGDVENLTLVGTANINGSGNALGNVLTGNSGNNTLNGGGGADVLMGAAGNDILNGGAGADSLAGGDGDDALNGAGGIDVAVFDGSASDYVFDASAGALASVTDVVGNGGTDTLTAIERIQFGDGASLAVVTDAPGASSTILATEASIILGGDGNDEIRGSGSDDVIVGGAGDDVLFGSDLPDGDNAVAGDLDNDMFIWNVGDGSDTINGGFEGADGDRLVINGNEEAEVYRIYTIDEAIARIGFDDGDAGGDFEDEIVVTRQVAGGEETVIAAMTEIEEIIVNGTSVAGNGVAGNDSFEIYGDFSTATSLRPNTITLTGSAGDDTVDISSLRSAHRIVFRTNGGRDVIIGTLRPQDVIELPDGALLEDYETRVEENGVITMSNGTHSVSFISEGGLPRIVSPGVGDDDDEDDDDQGAPGDDDNDDDQNGDHDQDDDDDHDDDHDDDDHGVPSPAPSDRGTSGNDRLAGTEGDDVLNGGSGDDELEGRGGDDTLSGGSGDDILDGGAGDDVLSGGSGDDQLAGGDGDDMLSGGSGDDRLDGGAGDDVMTGGGGDDVFVFGAGDDRVTDFDVEGDVIDLSALGITAEKFASRVAMAQSGDGVVLRIDGHSMLFDAMTAADLAGASFLFAGGGVGTAPLAAPATGGAPAPAGLDPAPQSHHRWLDQTRDWWIDRADMIRNDWDYV</sequence>
<dbReference type="InterPro" id="IPR010255">
    <property type="entry name" value="Haem_peroxidase_sf"/>
</dbReference>
<organism evidence="4">
    <name type="scientific">uncultured Sphingopyxis sp</name>
    <dbReference type="NCBI Taxonomy" id="310581"/>
    <lineage>
        <taxon>Bacteria</taxon>
        <taxon>Pseudomonadati</taxon>
        <taxon>Pseudomonadota</taxon>
        <taxon>Alphaproteobacteria</taxon>
        <taxon>Sphingomonadales</taxon>
        <taxon>Sphingomonadaceae</taxon>
        <taxon>Sphingopyxis</taxon>
        <taxon>environmental samples</taxon>
    </lineage>
</organism>
<protein>
    <submittedName>
        <fullName evidence="4">Animal heme peroxidase</fullName>
    </submittedName>
</protein>
<feature type="region of interest" description="Disordered" evidence="3">
    <location>
        <begin position="2641"/>
        <end position="2797"/>
    </location>
</feature>
<evidence type="ECO:0000256" key="3">
    <source>
        <dbReference type="SAM" id="MobiDB-lite"/>
    </source>
</evidence>
<dbReference type="Gene3D" id="2.150.10.10">
    <property type="entry name" value="Serralysin-like metalloprotease, C-terminal"/>
    <property type="match status" value="9"/>
</dbReference>
<dbReference type="InterPro" id="IPR011049">
    <property type="entry name" value="Serralysin-like_metalloprot_C"/>
</dbReference>
<dbReference type="InterPro" id="IPR050557">
    <property type="entry name" value="RTX_toxin/Mannuronan_C5-epim"/>
</dbReference>
<reference evidence="4" key="1">
    <citation type="submission" date="2016-03" db="EMBL/GenBank/DDBJ databases">
        <authorList>
            <person name="Ploux O."/>
        </authorList>
    </citation>
    <scope>NUCLEOTIDE SEQUENCE</scope>
    <source>
        <strain evidence="4">UC10</strain>
    </source>
</reference>
<dbReference type="KEGG" id="sphu:SPPYR_3697"/>
<dbReference type="GO" id="GO:0004601">
    <property type="term" value="F:peroxidase activity"/>
    <property type="evidence" value="ECO:0007669"/>
    <property type="project" value="UniProtKB-KW"/>
</dbReference>
<dbReference type="PANTHER" id="PTHR38340:SF1">
    <property type="entry name" value="S-LAYER PROTEIN"/>
    <property type="match status" value="1"/>
</dbReference>
<dbReference type="PROSITE" id="PS00330">
    <property type="entry name" value="HEMOLYSIN_CALCIUM"/>
    <property type="match status" value="13"/>
</dbReference>
<keyword evidence="4" id="KW-0560">Oxidoreductase</keyword>
<dbReference type="CDD" id="cd09821">
    <property type="entry name" value="An_peroxidase_bacterial_2"/>
    <property type="match status" value="1"/>
</dbReference>
<dbReference type="Pfam" id="PF03098">
    <property type="entry name" value="An_peroxidase"/>
    <property type="match status" value="2"/>
</dbReference>
<dbReference type="InterPro" id="IPR019791">
    <property type="entry name" value="Haem_peroxidase_animal"/>
</dbReference>
<proteinExistence type="predicted"/>
<comment type="subcellular location">
    <subcellularLocation>
        <location evidence="1">Secreted</location>
    </subcellularLocation>
</comment>
<evidence type="ECO:0000256" key="2">
    <source>
        <dbReference type="ARBA" id="ARBA00022525"/>
    </source>
</evidence>
<dbReference type="RefSeq" id="WP_295321765.1">
    <property type="nucleotide sequence ID" value="NZ_LT598653.1"/>
</dbReference>
<feature type="compositionally biased region" description="Acidic residues" evidence="3">
    <location>
        <begin position="2656"/>
        <end position="2698"/>
    </location>
</feature>
<dbReference type="GO" id="GO:0020037">
    <property type="term" value="F:heme binding"/>
    <property type="evidence" value="ECO:0007669"/>
    <property type="project" value="InterPro"/>
</dbReference>
<dbReference type="InterPro" id="IPR037120">
    <property type="entry name" value="Haem_peroxidase_sf_animal"/>
</dbReference>
<dbReference type="GO" id="GO:0005576">
    <property type="term" value="C:extracellular region"/>
    <property type="evidence" value="ECO:0007669"/>
    <property type="project" value="UniProtKB-SubCell"/>
</dbReference>
<dbReference type="InterPro" id="IPR018511">
    <property type="entry name" value="Hemolysin-typ_Ca-bd_CS"/>
</dbReference>
<dbReference type="GO" id="GO:0006979">
    <property type="term" value="P:response to oxidative stress"/>
    <property type="evidence" value="ECO:0007669"/>
    <property type="project" value="InterPro"/>
</dbReference>
<keyword evidence="2" id="KW-0964">Secreted</keyword>
<dbReference type="PRINTS" id="PR00313">
    <property type="entry name" value="CABNDNGRPT"/>
</dbReference>
<dbReference type="SUPFAM" id="SSF51120">
    <property type="entry name" value="beta-Roll"/>
    <property type="match status" value="11"/>
</dbReference>
<dbReference type="SUPFAM" id="SSF48113">
    <property type="entry name" value="Heme-dependent peroxidases"/>
    <property type="match status" value="1"/>
</dbReference>